<dbReference type="InterPro" id="IPR013424">
    <property type="entry name" value="Ice-binding_C"/>
</dbReference>
<dbReference type="NCBIfam" id="TIGR02595">
    <property type="entry name" value="PEP_CTERM"/>
    <property type="match status" value="1"/>
</dbReference>
<accession>B4SDP1</accession>
<reference evidence="3 4" key="1">
    <citation type="submission" date="2008-06" db="EMBL/GenBank/DDBJ databases">
        <title>Complete sequence of Pelodictyon phaeoclathratiforme BU-1.</title>
        <authorList>
            <consortium name="US DOE Joint Genome Institute"/>
            <person name="Lucas S."/>
            <person name="Copeland A."/>
            <person name="Lapidus A."/>
            <person name="Glavina del Rio T."/>
            <person name="Dalin E."/>
            <person name="Tice H."/>
            <person name="Bruce D."/>
            <person name="Goodwin L."/>
            <person name="Pitluck S."/>
            <person name="Schmutz J."/>
            <person name="Larimer F."/>
            <person name="Land M."/>
            <person name="Hauser L."/>
            <person name="Kyrpides N."/>
            <person name="Mikhailova N."/>
            <person name="Liu Z."/>
            <person name="Li T."/>
            <person name="Zhao F."/>
            <person name="Overmann J."/>
            <person name="Bryant D.A."/>
            <person name="Richardson P."/>
        </authorList>
    </citation>
    <scope>NUCLEOTIDE SEQUENCE [LARGE SCALE GENOMIC DNA]</scope>
    <source>
        <strain evidence="4">DSM 5477 / BU-1</strain>
    </source>
</reference>
<organism evidence="3 4">
    <name type="scientific">Pelodictyon phaeoclathratiforme (strain DSM 5477 / BU-1)</name>
    <dbReference type="NCBI Taxonomy" id="324925"/>
    <lineage>
        <taxon>Bacteria</taxon>
        <taxon>Pseudomonadati</taxon>
        <taxon>Chlorobiota</taxon>
        <taxon>Chlorobiia</taxon>
        <taxon>Chlorobiales</taxon>
        <taxon>Chlorobiaceae</taxon>
        <taxon>Chlorobium/Pelodictyon group</taxon>
        <taxon>Pelodictyon</taxon>
    </lineage>
</organism>
<dbReference type="HOGENOM" id="CLU_1243681_0_0_10"/>
<feature type="domain" description="Ice-binding protein C-terminal" evidence="2">
    <location>
        <begin position="194"/>
        <end position="215"/>
    </location>
</feature>
<feature type="signal peptide" evidence="1">
    <location>
        <begin position="1"/>
        <end position="22"/>
    </location>
</feature>
<proteinExistence type="predicted"/>
<dbReference type="KEGG" id="pph:Ppha_2212"/>
<sequence precursor="true">MKTILYAIIAVAIMTMSGMAHATEVINLHIGGSYSNIKSIVKGVHKSEGGGSIDPSYLNERALKYLYCVDLFTPVNVNDNYPYTTVNNSAIIHGNPVKNAGKVAYLLGNYGIGGQGEQAIALQAAIWHVVNETGVYDLDIESYGSTSNIATLYNKYINEATTNSSDVSKFLWINPGKDVKHTNYQGLVSNSPNPEPSTYVLLCLGGLFVAFRLRKSSGTSAVTV</sequence>
<dbReference type="RefSeq" id="WP_012508885.1">
    <property type="nucleotide sequence ID" value="NC_011060.1"/>
</dbReference>
<dbReference type="OrthoDB" id="5432804at2"/>
<evidence type="ECO:0000313" key="4">
    <source>
        <dbReference type="Proteomes" id="UP000002724"/>
    </source>
</evidence>
<gene>
    <name evidence="3" type="ordered locus">Ppha_2212</name>
</gene>
<keyword evidence="1" id="KW-0732">Signal</keyword>
<dbReference type="AlphaFoldDB" id="B4SDP1"/>
<dbReference type="Pfam" id="PF07589">
    <property type="entry name" value="PEP-CTERM"/>
    <property type="match status" value="1"/>
</dbReference>
<evidence type="ECO:0000259" key="2">
    <source>
        <dbReference type="Pfam" id="PF07589"/>
    </source>
</evidence>
<evidence type="ECO:0000256" key="1">
    <source>
        <dbReference type="SAM" id="SignalP"/>
    </source>
</evidence>
<feature type="chain" id="PRO_5002825866" description="Ice-binding protein C-terminal domain-containing protein" evidence="1">
    <location>
        <begin position="23"/>
        <end position="224"/>
    </location>
</feature>
<name>B4SDP1_PELPB</name>
<keyword evidence="4" id="KW-1185">Reference proteome</keyword>
<protein>
    <recommendedName>
        <fullName evidence="2">Ice-binding protein C-terminal domain-containing protein</fullName>
    </recommendedName>
</protein>
<dbReference type="EMBL" id="CP001110">
    <property type="protein sequence ID" value="ACF44409.1"/>
    <property type="molecule type" value="Genomic_DNA"/>
</dbReference>
<evidence type="ECO:0000313" key="3">
    <source>
        <dbReference type="EMBL" id="ACF44409.1"/>
    </source>
</evidence>
<dbReference type="Proteomes" id="UP000002724">
    <property type="component" value="Chromosome"/>
</dbReference>